<comment type="caution">
    <text evidence="6">Lacks conserved residue(s) required for the propagation of feature annotation.</text>
</comment>
<dbReference type="GO" id="GO:0120293">
    <property type="term" value="C:dynein axonemal particle"/>
    <property type="evidence" value="ECO:0007669"/>
    <property type="project" value="UniProtKB-SubCell"/>
</dbReference>
<feature type="region of interest" description="Disordered" evidence="7">
    <location>
        <begin position="435"/>
        <end position="456"/>
    </location>
</feature>
<feature type="region of interest" description="Disordered" evidence="7">
    <location>
        <begin position="367"/>
        <end position="388"/>
    </location>
</feature>
<feature type="compositionally biased region" description="Basic and acidic residues" evidence="7">
    <location>
        <begin position="116"/>
        <end position="146"/>
    </location>
</feature>
<feature type="region of interest" description="Disordered" evidence="7">
    <location>
        <begin position="60"/>
        <end position="87"/>
    </location>
</feature>
<sequence>MQNSSFFDSIKSQLPSPDFDSSSSSDNEEELSIYQRPSLFKFPDGTEFNLDVLSLEELGTEDLLEPETQPFPDVSDNGLNNQEDDVTPQLSVEHRDNLAQVATGLQFEKSTVNSPEPEKLTNKSEEHPKSPTLVHQDKKSNSDTKVAEGTSLSECTKPKSERFLQTSGEVCKIQSVEKKEQIHTRSYPVLSLKPLENWDLDLVLQSLKQHGHRKHTTKQEELDFYQLFKYTDDSRKTSEVNIMEQLAAYCRRQACKDTETETISVSKRSSSRSTTTRKAAGQTDDFNDISSRLHLKNKDPPTIYIDLRNTEHQTKSTVIFNTSTHAQEDLPKQVVSTERVGDKHTEAVNKTRMLSGKSLLLQKIKEANQTRPESSFKRKIPEDSAKPAEEMTSGVVEAWHRSVNAPSDKQPSGPAPITTACDESIALTDKTLKAAVQSQKDESSDHMQKEQQKNRAQRQQYLKYLLTFRPQQSTNRKQSAAEMTDVLYDTDGSYLPSVSTLPSYLKSSECLLLMVPLLSPGVVAGQTKEKAQTVESTSLLSHVYNSLIAWFMSLAKPSSCSADDSVTNTAPFWVTGLQQFWKNDSLVLYICAVPPDETTSPRKFQNMKRGWTSFHQRVSKFLAQTQLRTVASWLPELNHLLEQQAHPALVSLPSSRLDCFVSISSDKEPAKEAFGTNPGFYWQTLSIQEQICQWAEATTSQQPHTEVMLALVYQGMFHNPLATHHTLQLLFSSGLDVCGLRFAYPCKELLANSAVLGMSGQRWFSEQPLLAMAIRGPRARAVWQEITGPSDPMLARKTDPASINALHCHCQERTLFHSPRLDSLVHLGLCVWFGGRLPNNDPRMTAQVQCSSDRGDTASSPTMLCATAKADVFLLVSPVVPPCCYSFVLASCAKRGFQLTGLQRVQISNMRASSLGLNTEQMLTFCHAPVVSMDEALLELFSHCLVLLLRRENALRHTANLPTGLMNELALQGLVGLLRTRLPGSVLLTSDLCFHAIPYMEDLFNFLGDHMWTVPDFSPVVLSKHRYPSCSETEQIVILTLTGHNIMEKGMSLLHKVLRGNQAGGVGEDRFELLALKWLPTLSWQQAQELSPFEVSERQWHNSVVSLVSCPALVCAVRRPQAFTNMQRLLPQDYPGDLSVLMSSTPEMAFRQATLFFTKTEMIPDHSSRIMFKFLPPPTIGSASQSLFSCMTEGSQPLLTLALFKPGVWSHYLGKILSKIQQNSFTVVGLRMLVLNSEMANTLMNVSEHQDLINGNHLGEPSERDLELKYLTSGPVLALCLQRVNAVKRLLELLGPEDPAQARLEDLHFWRASYGTDRLHNGIYGSVSYQQAVQDLKLMFPEGVCCTETSVMKHEQIRCLRSDPVASLERQQSHTIANSAKNNLFQSLMEKSELIGGFSVRSALCQTTCLIMPSCVLQLSRPPLHLDLLQRLLSSGCHVVAGRLCSLDQTQITHLSLFLMPTTGKELKEPLLCEGPCLLLALQMDNIVTCFDLILERVCRDMPDLEKVRKMLLYPGTEPEAVKLLCYLFDVLSPDSHHSIVPQ</sequence>
<dbReference type="InterPro" id="IPR051766">
    <property type="entry name" value="TXND_domain-containing"/>
</dbReference>
<organism evidence="9 10">
    <name type="scientific">Pangasianodon hypophthalmus</name>
    <name type="common">Striped catfish</name>
    <name type="synonym">Helicophagus hypophthalmus</name>
    <dbReference type="NCBI Taxonomy" id="310915"/>
    <lineage>
        <taxon>Eukaryota</taxon>
        <taxon>Metazoa</taxon>
        <taxon>Chordata</taxon>
        <taxon>Craniata</taxon>
        <taxon>Vertebrata</taxon>
        <taxon>Euteleostomi</taxon>
        <taxon>Actinopterygii</taxon>
        <taxon>Neopterygii</taxon>
        <taxon>Teleostei</taxon>
        <taxon>Ostariophysi</taxon>
        <taxon>Siluriformes</taxon>
        <taxon>Pangasiidae</taxon>
        <taxon>Pangasianodon</taxon>
    </lineage>
</organism>
<comment type="similarity">
    <text evidence="6">Belongs to the NDK family.</text>
</comment>
<name>A0A5N5KL29_PANHP</name>
<feature type="region of interest" description="Disordered" evidence="7">
    <location>
        <begin position="103"/>
        <end position="152"/>
    </location>
</feature>
<evidence type="ECO:0000256" key="5">
    <source>
        <dbReference type="ARBA" id="ARBA00030565"/>
    </source>
</evidence>
<dbReference type="SMART" id="SM00562">
    <property type="entry name" value="NDK"/>
    <property type="match status" value="1"/>
</dbReference>
<dbReference type="Proteomes" id="UP000327468">
    <property type="component" value="Chromosome 23"/>
</dbReference>
<evidence type="ECO:0000259" key="8">
    <source>
        <dbReference type="SMART" id="SM00562"/>
    </source>
</evidence>
<dbReference type="InterPro" id="IPR036850">
    <property type="entry name" value="NDK-like_dom_sf"/>
</dbReference>
<proteinExistence type="inferred from homology"/>
<dbReference type="GO" id="GO:0070840">
    <property type="term" value="F:dynein complex binding"/>
    <property type="evidence" value="ECO:0007669"/>
    <property type="project" value="InterPro"/>
</dbReference>
<evidence type="ECO:0000256" key="1">
    <source>
        <dbReference type="ARBA" id="ARBA00022490"/>
    </source>
</evidence>
<dbReference type="InterPro" id="IPR034907">
    <property type="entry name" value="NDK-like_dom"/>
</dbReference>
<dbReference type="SUPFAM" id="SSF54919">
    <property type="entry name" value="Nucleoside diphosphate kinase, NDK"/>
    <property type="match status" value="2"/>
</dbReference>
<feature type="compositionally biased region" description="Low complexity" evidence="7">
    <location>
        <begin position="12"/>
        <end position="25"/>
    </location>
</feature>
<dbReference type="Gene3D" id="3.30.70.141">
    <property type="entry name" value="Nucleoside diphosphate kinase-like domain"/>
    <property type="match status" value="2"/>
</dbReference>
<feature type="compositionally biased region" description="Basic and acidic residues" evidence="7">
    <location>
        <begin position="439"/>
        <end position="453"/>
    </location>
</feature>
<evidence type="ECO:0000256" key="3">
    <source>
        <dbReference type="ARBA" id="ARBA00024190"/>
    </source>
</evidence>
<comment type="caution">
    <text evidence="9">The sequence shown here is derived from an EMBL/GenBank/DDBJ whole genome shotgun (WGS) entry which is preliminary data.</text>
</comment>
<evidence type="ECO:0000256" key="4">
    <source>
        <dbReference type="ARBA" id="ARBA00024428"/>
    </source>
</evidence>
<feature type="region of interest" description="Disordered" evidence="7">
    <location>
        <begin position="260"/>
        <end position="285"/>
    </location>
</feature>
<keyword evidence="10" id="KW-1185">Reference proteome</keyword>
<feature type="compositionally biased region" description="Polar residues" evidence="7">
    <location>
        <begin position="1"/>
        <end position="11"/>
    </location>
</feature>
<protein>
    <recommendedName>
        <fullName evidence="4">Dynein axonemal assembly factor 8</fullName>
    </recommendedName>
    <alternativeName>
        <fullName evidence="5">Dynein axonemal-associated protein 1</fullName>
    </alternativeName>
</protein>
<dbReference type="EMBL" id="VFJC01000024">
    <property type="protein sequence ID" value="KAB5531082.1"/>
    <property type="molecule type" value="Genomic_DNA"/>
</dbReference>
<gene>
    <name evidence="9" type="ORF">PHYPO_G00136820</name>
</gene>
<dbReference type="InterPro" id="IPR031531">
    <property type="entry name" value="DNAAF8"/>
</dbReference>
<dbReference type="Pfam" id="PF00334">
    <property type="entry name" value="NDK"/>
    <property type="match status" value="1"/>
</dbReference>
<evidence type="ECO:0000256" key="6">
    <source>
        <dbReference type="PROSITE-ProRule" id="PRU00706"/>
    </source>
</evidence>
<comment type="function">
    <text evidence="2">In cyliated cells, dynein axonemal particle-specific protein required for deployment of ODA to the axoneme. Interacts with outer dynein arm (ODA) subunits.</text>
</comment>
<feature type="domain" description="Nucleoside diphosphate kinase-like" evidence="8">
    <location>
        <begin position="1199"/>
        <end position="1347"/>
    </location>
</feature>
<dbReference type="Pfam" id="PF15773">
    <property type="entry name" value="DAAP1"/>
    <property type="match status" value="1"/>
</dbReference>
<dbReference type="PANTHER" id="PTHR46135">
    <property type="entry name" value="NME/NM23 FAMILY MEMBER 8"/>
    <property type="match status" value="1"/>
</dbReference>
<evidence type="ECO:0000313" key="10">
    <source>
        <dbReference type="Proteomes" id="UP000327468"/>
    </source>
</evidence>
<accession>A0A5N5KL29</accession>
<feature type="compositionally biased region" description="Low complexity" evidence="7">
    <location>
        <begin position="266"/>
        <end position="278"/>
    </location>
</feature>
<dbReference type="PROSITE" id="PS51374">
    <property type="entry name" value="NDPK_LIKE"/>
    <property type="match status" value="1"/>
</dbReference>
<evidence type="ECO:0000313" key="9">
    <source>
        <dbReference type="EMBL" id="KAB5531082.1"/>
    </source>
</evidence>
<evidence type="ECO:0000256" key="7">
    <source>
        <dbReference type="SAM" id="MobiDB-lite"/>
    </source>
</evidence>
<dbReference type="PANTHER" id="PTHR46135:SF4">
    <property type="entry name" value="DYNEIN AXONEMAL ASSEMBLY FACTOR 8"/>
    <property type="match status" value="1"/>
</dbReference>
<feature type="region of interest" description="Disordered" evidence="7">
    <location>
        <begin position="1"/>
        <end position="38"/>
    </location>
</feature>
<comment type="subcellular location">
    <subcellularLocation>
        <location evidence="3">Dynein axonemal particle</location>
    </subcellularLocation>
</comment>
<keyword evidence="1" id="KW-0963">Cytoplasm</keyword>
<evidence type="ECO:0000256" key="2">
    <source>
        <dbReference type="ARBA" id="ARBA00024177"/>
    </source>
</evidence>
<reference evidence="9 10" key="1">
    <citation type="submission" date="2019-06" db="EMBL/GenBank/DDBJ databases">
        <title>A chromosome-scale genome assembly of the striped catfish, Pangasianodon hypophthalmus.</title>
        <authorList>
            <person name="Wen M."/>
            <person name="Zahm M."/>
            <person name="Roques C."/>
            <person name="Cabau C."/>
            <person name="Klopp C."/>
            <person name="Donnadieu C."/>
            <person name="Jouanno E."/>
            <person name="Avarre J.-C."/>
            <person name="Campet M."/>
            <person name="Ha T.T.T."/>
            <person name="Dugue R."/>
            <person name="Lampietro C."/>
            <person name="Louis A."/>
            <person name="Herpin A."/>
            <person name="Echchiki A."/>
            <person name="Berthelot C."/>
            <person name="Parey E."/>
            <person name="Roest-Crollius H."/>
            <person name="Braasch I."/>
            <person name="Postlethwait J."/>
            <person name="Bobe J."/>
            <person name="Montfort J."/>
            <person name="Bouchez O."/>
            <person name="Begum T."/>
            <person name="Schartl M."/>
            <person name="Guiguen Y."/>
        </authorList>
    </citation>
    <scope>NUCLEOTIDE SEQUENCE [LARGE SCALE GENOMIC DNA]</scope>
    <source>
        <strain evidence="9 10">Indonesia</strain>
        <tissue evidence="9">Blood</tissue>
    </source>
</reference>